<keyword evidence="7" id="KW-1185">Reference proteome</keyword>
<evidence type="ECO:0000256" key="3">
    <source>
        <dbReference type="PROSITE-ProRule" id="PRU00023"/>
    </source>
</evidence>
<dbReference type="Gene3D" id="1.25.40.20">
    <property type="entry name" value="Ankyrin repeat-containing domain"/>
    <property type="match status" value="3"/>
</dbReference>
<feature type="repeat" description="ANK" evidence="3">
    <location>
        <begin position="162"/>
        <end position="195"/>
    </location>
</feature>
<dbReference type="Pfam" id="PF12796">
    <property type="entry name" value="Ank_2"/>
    <property type="match status" value="2"/>
</dbReference>
<proteinExistence type="predicted"/>
<comment type="caution">
    <text evidence="6">The sequence shown here is derived from an EMBL/GenBank/DDBJ whole genome shotgun (WGS) entry which is preliminary data.</text>
</comment>
<dbReference type="InterPro" id="IPR036770">
    <property type="entry name" value="Ankyrin_rpt-contain_sf"/>
</dbReference>
<feature type="region of interest" description="Disordered" evidence="4">
    <location>
        <begin position="966"/>
        <end position="995"/>
    </location>
</feature>
<dbReference type="AlphaFoldDB" id="A0A9Q0L9T2"/>
<evidence type="ECO:0000313" key="7">
    <source>
        <dbReference type="Proteomes" id="UP001149090"/>
    </source>
</evidence>
<gene>
    <name evidence="6" type="ORF">M0811_02706</name>
</gene>
<dbReference type="PANTHER" id="PTHR24123:SF129">
    <property type="entry name" value="PROTEIN, PUTATIVE-RELATED"/>
    <property type="match status" value="1"/>
</dbReference>
<feature type="domain" description="BTB" evidence="5">
    <location>
        <begin position="815"/>
        <end position="881"/>
    </location>
</feature>
<dbReference type="EMBL" id="JAPDFW010000114">
    <property type="protein sequence ID" value="KAJ5068763.1"/>
    <property type="molecule type" value="Genomic_DNA"/>
</dbReference>
<feature type="repeat" description="ANK" evidence="3">
    <location>
        <begin position="66"/>
        <end position="98"/>
    </location>
</feature>
<keyword evidence="2 3" id="KW-0040">ANK repeat</keyword>
<keyword evidence="1" id="KW-0677">Repeat</keyword>
<reference evidence="6" key="1">
    <citation type="submission" date="2022-10" db="EMBL/GenBank/DDBJ databases">
        <title>Novel sulphate-reducing endosymbionts in the free-living metamonad Anaeramoeba.</title>
        <authorList>
            <person name="Jerlstrom-Hultqvist J."/>
            <person name="Cepicka I."/>
            <person name="Gallot-Lavallee L."/>
            <person name="Salas-Leiva D."/>
            <person name="Curtis B.A."/>
            <person name="Zahonova K."/>
            <person name="Pipaliya S."/>
            <person name="Dacks J."/>
            <person name="Roger A.J."/>
        </authorList>
    </citation>
    <scope>NUCLEOTIDE SEQUENCE</scope>
    <source>
        <strain evidence="6">BMAN</strain>
    </source>
</reference>
<accession>A0A9Q0L9T2</accession>
<name>A0A9Q0L9T2_ANAIG</name>
<feature type="repeat" description="ANK" evidence="3">
    <location>
        <begin position="324"/>
        <end position="357"/>
    </location>
</feature>
<evidence type="ECO:0000256" key="4">
    <source>
        <dbReference type="SAM" id="MobiDB-lite"/>
    </source>
</evidence>
<dbReference type="SMART" id="SM00248">
    <property type="entry name" value="ANK"/>
    <property type="match status" value="13"/>
</dbReference>
<dbReference type="PANTHER" id="PTHR24123">
    <property type="entry name" value="ANKYRIN REPEAT-CONTAINING"/>
    <property type="match status" value="1"/>
</dbReference>
<dbReference type="PROSITE" id="PS50097">
    <property type="entry name" value="BTB"/>
    <property type="match status" value="1"/>
</dbReference>
<evidence type="ECO:0000313" key="6">
    <source>
        <dbReference type="EMBL" id="KAJ5068763.1"/>
    </source>
</evidence>
<dbReference type="CDD" id="cd18186">
    <property type="entry name" value="BTB_POZ_ZBTB_KLHL-like"/>
    <property type="match status" value="1"/>
</dbReference>
<dbReference type="InterPro" id="IPR011333">
    <property type="entry name" value="SKP1/BTB/POZ_sf"/>
</dbReference>
<dbReference type="InterPro" id="IPR051165">
    <property type="entry name" value="Multifunctional_ANK_Repeat"/>
</dbReference>
<evidence type="ECO:0000256" key="2">
    <source>
        <dbReference type="ARBA" id="ARBA00023043"/>
    </source>
</evidence>
<dbReference type="PROSITE" id="PS50088">
    <property type="entry name" value="ANK_REPEAT"/>
    <property type="match status" value="4"/>
</dbReference>
<evidence type="ECO:0000256" key="1">
    <source>
        <dbReference type="ARBA" id="ARBA00022737"/>
    </source>
</evidence>
<dbReference type="SUPFAM" id="SSF48403">
    <property type="entry name" value="Ankyrin repeat"/>
    <property type="match status" value="2"/>
</dbReference>
<organism evidence="6 7">
    <name type="scientific">Anaeramoeba ignava</name>
    <name type="common">Anaerobic marine amoeba</name>
    <dbReference type="NCBI Taxonomy" id="1746090"/>
    <lineage>
        <taxon>Eukaryota</taxon>
        <taxon>Metamonada</taxon>
        <taxon>Anaeramoebidae</taxon>
        <taxon>Anaeramoeba</taxon>
    </lineage>
</organism>
<dbReference type="Proteomes" id="UP001149090">
    <property type="component" value="Unassembled WGS sequence"/>
</dbReference>
<dbReference type="Gene3D" id="3.30.710.10">
    <property type="entry name" value="Potassium Channel Kv1.1, Chain A"/>
    <property type="match status" value="1"/>
</dbReference>
<sequence>MEMDIFTSITKNDLNSLKEIIQKDKESIFSHKNTMNPIYFAIILKAKTEIIIELIKAGSPLEEFVSNQTPLQAVCNPKRFELIEVLLKNGANPNNFNKPPPLFLAIKQKLKLEIIETLISYGADVKIIYNNSSILHETCKVYPKIDLIKLFLSNGADINFLDKNSPLHYIIRKKNMLPIIQLLVENDAKLDFENQNSILLSALKYQSLEVIQFLVNSGSKLDSTNITQVLETAIKHKVDPSIFEFLFLYNNLGANQSFKTIFSLFELCWRNKSSEKILDFLSNFLTESFTFVNENNLFQYVCQEGCPLNIVKKFYSDSLLNLQNKHTPLLLSMTFKKNTEIIEFLLEKNADVNIANGTIPCHFLDNKMKFETIESIVSNTKKINQRETPLLYAITNKLDEKIIELLLQKGSSVQITTHKTILDLYCENYQGMNILRMIVENGCKINHKSQESWKHPLVSLLLKDIFEIEPYKYLIEHGAKISDGFSPIRYSLARAPFELFEFLLQSGAFLEDDILYQAINSLASIEKIEMLIKYGANLDYSSYGDLLYAAATKSFAQAIQLLLKNGSPFKGNRHDTPIHATIQKHSVESLKVFIQHGINLNQPGIYPYLCYAIKEGVSLDMIKILIFSGANVNAKNNGDTALHLLIHPNRFSYYYTEENYTDDKISTIRILLDHGADWTLTNNKTPLSYVTRPEIIKLISTYMSVIDDMAKLIEREEMTDFVIPTIEGDVHSYKPLLQIRIGKDLFEKGIEILSRKKIMEVKIFVKFLCAGIIDNENLSIIQDIANEIGIDVDSKRGRNGILMDLKKLYEEEETKDFVIISNEEKIPVHKPILLARSELYRGMFLSVKDDSNQVNDYSGKSTEAVKTLIKFLYTDELDENISKEVFSELKDVVDYYLLNENSFLPTRLEEIRTSYKKDTREWYYKIMNEFYLDEKVEDNLDDLDEFSSDYDEQEKEIELELEQELEKQKEKRKQRQKEEKEKERKQKQKQKSKFR</sequence>
<dbReference type="InterPro" id="IPR000210">
    <property type="entry name" value="BTB/POZ_dom"/>
</dbReference>
<feature type="repeat" description="ANK" evidence="3">
    <location>
        <begin position="385"/>
        <end position="418"/>
    </location>
</feature>
<dbReference type="SUPFAM" id="SSF54695">
    <property type="entry name" value="POZ domain"/>
    <property type="match status" value="1"/>
</dbReference>
<protein>
    <submittedName>
        <fullName evidence="6">Ankyrin repeat-containing protein</fullName>
    </submittedName>
</protein>
<evidence type="ECO:0000259" key="5">
    <source>
        <dbReference type="PROSITE" id="PS50097"/>
    </source>
</evidence>
<dbReference type="InterPro" id="IPR002110">
    <property type="entry name" value="Ankyrin_rpt"/>
</dbReference>
<dbReference type="Pfam" id="PF00023">
    <property type="entry name" value="Ank"/>
    <property type="match status" value="1"/>
</dbReference>
<feature type="compositionally biased region" description="Basic residues" evidence="4">
    <location>
        <begin position="985"/>
        <end position="995"/>
    </location>
</feature>
<dbReference type="Pfam" id="PF00651">
    <property type="entry name" value="BTB"/>
    <property type="match status" value="1"/>
</dbReference>